<feature type="compositionally biased region" description="Polar residues" evidence="3">
    <location>
        <begin position="2412"/>
        <end position="2427"/>
    </location>
</feature>
<feature type="compositionally biased region" description="Pro residues" evidence="3">
    <location>
        <begin position="592"/>
        <end position="603"/>
    </location>
</feature>
<dbReference type="Gene3D" id="1.20.1270.60">
    <property type="entry name" value="Arfaptin homology (AH) domain/BAR domain"/>
    <property type="match status" value="1"/>
</dbReference>
<feature type="compositionally biased region" description="Polar residues" evidence="3">
    <location>
        <begin position="623"/>
        <end position="635"/>
    </location>
</feature>
<dbReference type="Pfam" id="PF00621">
    <property type="entry name" value="RhoGEF"/>
    <property type="match status" value="1"/>
</dbReference>
<dbReference type="InterPro" id="IPR004148">
    <property type="entry name" value="BAR_dom"/>
</dbReference>
<feature type="region of interest" description="Disordered" evidence="3">
    <location>
        <begin position="2250"/>
        <end position="2327"/>
    </location>
</feature>
<feature type="compositionally biased region" description="Pro residues" evidence="3">
    <location>
        <begin position="212"/>
        <end position="221"/>
    </location>
</feature>
<evidence type="ECO:0000256" key="2">
    <source>
        <dbReference type="SAM" id="Coils"/>
    </source>
</evidence>
<feature type="region of interest" description="Disordered" evidence="3">
    <location>
        <begin position="504"/>
        <end position="816"/>
    </location>
</feature>
<organism evidence="5 6">
    <name type="scientific">Sporothrix curviconia</name>
    <dbReference type="NCBI Taxonomy" id="1260050"/>
    <lineage>
        <taxon>Eukaryota</taxon>
        <taxon>Fungi</taxon>
        <taxon>Dikarya</taxon>
        <taxon>Ascomycota</taxon>
        <taxon>Pezizomycotina</taxon>
        <taxon>Sordariomycetes</taxon>
        <taxon>Sordariomycetidae</taxon>
        <taxon>Ophiostomatales</taxon>
        <taxon>Ophiostomataceae</taxon>
        <taxon>Sporothrix</taxon>
    </lineage>
</organism>
<feature type="compositionally biased region" description="Gly residues" evidence="3">
    <location>
        <begin position="2472"/>
        <end position="2493"/>
    </location>
</feature>
<evidence type="ECO:0000313" key="5">
    <source>
        <dbReference type="EMBL" id="CAK7219204.1"/>
    </source>
</evidence>
<feature type="compositionally biased region" description="Polar residues" evidence="3">
    <location>
        <begin position="725"/>
        <end position="734"/>
    </location>
</feature>
<feature type="compositionally biased region" description="Low complexity" evidence="3">
    <location>
        <begin position="2386"/>
        <end position="2411"/>
    </location>
</feature>
<feature type="compositionally biased region" description="Low complexity" evidence="3">
    <location>
        <begin position="2550"/>
        <end position="2559"/>
    </location>
</feature>
<feature type="region of interest" description="Disordered" evidence="3">
    <location>
        <begin position="941"/>
        <end position="1242"/>
    </location>
</feature>
<feature type="compositionally biased region" description="Acidic residues" evidence="3">
    <location>
        <begin position="1542"/>
        <end position="1554"/>
    </location>
</feature>
<feature type="compositionally biased region" description="Polar residues" evidence="3">
    <location>
        <begin position="1156"/>
        <end position="1172"/>
    </location>
</feature>
<feature type="region of interest" description="Disordered" evidence="3">
    <location>
        <begin position="113"/>
        <end position="175"/>
    </location>
</feature>
<feature type="compositionally biased region" description="Low complexity" evidence="3">
    <location>
        <begin position="524"/>
        <end position="539"/>
    </location>
</feature>
<feature type="region of interest" description="Disordered" evidence="3">
    <location>
        <begin position="1407"/>
        <end position="1454"/>
    </location>
</feature>
<keyword evidence="6" id="KW-1185">Reference proteome</keyword>
<dbReference type="InterPro" id="IPR027267">
    <property type="entry name" value="AH/BAR_dom_sf"/>
</dbReference>
<feature type="compositionally biased region" description="Low complexity" evidence="3">
    <location>
        <begin position="1360"/>
        <end position="1381"/>
    </location>
</feature>
<feature type="region of interest" description="Disordered" evidence="3">
    <location>
        <begin position="1508"/>
        <end position="1574"/>
    </location>
</feature>
<feature type="compositionally biased region" description="Basic and acidic residues" evidence="3">
    <location>
        <begin position="1110"/>
        <end position="1122"/>
    </location>
</feature>
<dbReference type="PANTHER" id="PTHR22834:SF20">
    <property type="entry name" value="SH3 DOMAIN-CONTAINING PROTEIN"/>
    <property type="match status" value="1"/>
</dbReference>
<dbReference type="EMBL" id="CAWUHB010000017">
    <property type="protein sequence ID" value="CAK7219204.1"/>
    <property type="molecule type" value="Genomic_DNA"/>
</dbReference>
<dbReference type="Gene3D" id="1.20.900.10">
    <property type="entry name" value="Dbl homology (DH) domain"/>
    <property type="match status" value="1"/>
</dbReference>
<feature type="compositionally biased region" description="Basic and acidic residues" evidence="3">
    <location>
        <begin position="1091"/>
        <end position="1100"/>
    </location>
</feature>
<dbReference type="InterPro" id="IPR000219">
    <property type="entry name" value="DH_dom"/>
</dbReference>
<feature type="compositionally biased region" description="Low complexity" evidence="3">
    <location>
        <begin position="1835"/>
        <end position="1859"/>
    </location>
</feature>
<feature type="region of interest" description="Disordered" evidence="3">
    <location>
        <begin position="2369"/>
        <end position="2520"/>
    </location>
</feature>
<feature type="compositionally biased region" description="Polar residues" evidence="3">
    <location>
        <begin position="2292"/>
        <end position="2301"/>
    </location>
</feature>
<feature type="region of interest" description="Disordered" evidence="3">
    <location>
        <begin position="1312"/>
        <end position="1381"/>
    </location>
</feature>
<dbReference type="SUPFAM" id="SSF48065">
    <property type="entry name" value="DBL homology domain (DH-domain)"/>
    <property type="match status" value="1"/>
</dbReference>
<dbReference type="CDD" id="cd07589">
    <property type="entry name" value="BAR_DNMBP"/>
    <property type="match status" value="1"/>
</dbReference>
<accession>A0ABP0BHV6</accession>
<feature type="compositionally biased region" description="Polar residues" evidence="3">
    <location>
        <begin position="1424"/>
        <end position="1454"/>
    </location>
</feature>
<feature type="compositionally biased region" description="Low complexity" evidence="3">
    <location>
        <begin position="687"/>
        <end position="719"/>
    </location>
</feature>
<dbReference type="Pfam" id="PF03114">
    <property type="entry name" value="BAR"/>
    <property type="match status" value="1"/>
</dbReference>
<comment type="caution">
    <text evidence="5">The sequence shown here is derived from an EMBL/GenBank/DDBJ whole genome shotgun (WGS) entry which is preliminary data.</text>
</comment>
<dbReference type="Proteomes" id="UP001642405">
    <property type="component" value="Unassembled WGS sequence"/>
</dbReference>
<protein>
    <recommendedName>
        <fullName evidence="4">DH domain-containing protein</fullName>
    </recommendedName>
</protein>
<evidence type="ECO:0000313" key="6">
    <source>
        <dbReference type="Proteomes" id="UP001642405"/>
    </source>
</evidence>
<evidence type="ECO:0000259" key="4">
    <source>
        <dbReference type="PROSITE" id="PS50010"/>
    </source>
</evidence>
<dbReference type="SMART" id="SM00325">
    <property type="entry name" value="RhoGEF"/>
    <property type="match status" value="1"/>
</dbReference>
<sequence>MDGGHRDEDDPLDPPNRLDRLDRLDLFLDQQQQHYHQQQLAQLDIARLNLDGSHSLLPQPPSDHHDARLDDPSALASSFHLAHHEHPIHLEHLHRHHQHNLAAHALQPSLLPAFDVQPSPQPSSHAGVGSSQFPSTSTASQLHTQPQPFPPFPTHDDDATAAVPDELPYDDPGAFYRSYADDNHLRRLPQNGQETAVAISAADLMASEAPVAQPPPPPPASAPSLNSSPNGLTAQQLLDAHQQQQQHQHQHQHQPRSRPPPSLANRANAIRSNRSVSSPVGSNGSNASSSTRPGYGAAGSSATSVKDLKKRFDQINSSGPTATTAGSFNSSIPASSRLKPTARAGLTASSSTPSTMASRSRATTAAGSSTATASTASSRAKTPTGRNHPPPPLSSPNSFASRIAKPRAGGPATFPVSVNEQGSRSTPSLTSPLASPRAARMVSPPPPPPPVTRPNGLLFGEILPKYNNSVTTGYGIDAAVARPRRTSESVLHNPPRIFTRSRSEMEHDVEAVSPTDWYRSATSPRTAADFDAQAAAQAPIAPPPPAAASTASRIPTGHSRAHSDLAGAKPTYHHYQHLQHQQHSQHNALAVLPPPPSHPPPPARLDTTQPSNSSSRPPTSMSDMPQSPTSPTSRLPISVRKLSAASGRSSPSSTRSDSSASAAGRRSAAASSRVPRHQQPHGPPPSSANAKAPTKRAATPTSTAAARTKPSGPTPSSSRRPPPSQIATPSNNGRLNAYIAAPPPKLSPPLRSSRPRQPVSSANASSSSASRFGRTSAASSSSSTAERTRAPGGHGSSRTSANRQDEGRANRRKIDVGPIDFAQRRETIRLKYSKSIRETEASAARQAAAERRKKELEAAAKAKALAEAAVRAQSEVGRRAMAASAAVALSTKSSASSLSAMSNAAASSAAAVSAAAAVTRSLSVRSSVASIAANMAILAASSPSPTASRFPDTSTPPPTSPTAATAAAAANAAISSPPRNSPHQSPRSSPSLRRKISIRKTTVEPPPSLTITTAIPELKPAPSGRVPQKEDSPTLGIPGTFPGGGVYSPPAVDANNEPPPSAISVGSAITEFDNEPQTEPPHQDLSGNLQRADDAARHSEQPQQLQNGPLEKKEQQDPRQQEQDQDQEQPIFIGLAHDKVEYHSPFELPTPEDQVAQPSQHATPHQQPSQRESYGAPKAQYMYPFEDESLEDVTPMANNTAADQPREADLSPFDRFIPGSYRQDSYESRPYTPPQDRDDAQAPEQLTTVLHQSPMQTRELRRIGSHQQIETERLANEEGGAASFQVSASSPCETDDMAGQDNAIGIAVTSVSALDEEDNEPTMPSRNFEPEYEVQPFRPDDRKMKTTVTILGRETDVSSRRPSLSRLNSSSSRLGAANDAESDNNAENLYAVPSLKDNIATLRGSTFAASDISDEPQRSERSTGEPQRTPDTSNSLNLPSIMSPANRSSQQSGWTDFSIESEDARAFIAARDAAAPTSSHGDLNISGIDNNATIRARAIPPSLLQSQPALQHQGRHRNPYEFDSRPTSILEDDKEQGQLQDDNYDGAYEEEGSPDSESMLPPDEEPTSTMLPELDTGTHFFIPYLSDDKATGSHIPVLPDHDPPPIPVSVDGRDSFTENSVRPSSSSAYYDSSRPNSFALGMRDDHDGQDSFTFGGNGSADDSMFTSPPPTMMMQSSAQASLDLPRQSIGGATLIDSERPSGLDGAADGYDDGDAPPSRTSSSPRKKAAPSKEQTRLVQRQMVIRELVDTEAVFVRDMNIVEEIYKGTAEACPQLDANTVKLIFRNTDEIIAFHTAFLVQLKDAVSTVYAPKGGRRSSPPLREDSIVSEPGTLNSTSAASAAETTASTLTTAATSTTASISEDARDRQTSLGPVFRRNIDQMRITHEAFLRSSDNAAKRLIQIQEDPTVKLWLSECNEVAQDLTAAWNLDSLLIKPMQRITKYPNLISQLLQYTPEDHPDRAPLMSARTTLENAIVEINKTKKNFELVGQIVGRKRKDSDVRAGFARAFGKRVDKLQVSSNRPPEDQAYTKLNEKFGDDYLRLQVVLRDVEFYTRQVSAYVHEFLQLLSAMELVMRLQPSPYPELESKWARFNVSMRDMEKVALEQHLAQVRKHVIEPFELVIKCYGNPSLAMKKRAKRRLDYERAVQLKKSGKKVDKQLAELVEQYEALNEALKKELPKLSANTEKIGNICLGSFVNIQVRWFAIWKEKVKVVLEDQQNVPEVVDIMSSFARDFKDMEEHMKQSLTILTKGTGSMDLGSPSPGGTSGTGGTGMLRTRSGRPADLSPRTRGESVNSDSAPTLPTPDFGGRSSGQFAFSPTSSSSTPTVTGLVASASIASAAGMPNPHPHHQFYYRGDYYSGLNLSNGGHARGSSGSPITPGMPTESSSMRSLGSASASHGGYAAGGNASSGRPSTGRSYDSSGNTAPRPSVDSLNYGLPAAGQSSMAAALQASKRDSASTYNSNNQYPPGSTTGGGGGGDNSSMTGSGGGGRRFSGLFHSAMPMDDAPTPTAASYSVRGGGGGGGSSSHYLMADDASRLSSRASSRERAGTTSSNASSTTGGGNASGYNVLWLAASLFEFNIETKHEAGYPYLTYQAGEIFDVIAEKGELWLAKNQDDPNDLVGWIWSKHFAKLADS</sequence>
<feature type="compositionally biased region" description="Polar residues" evidence="3">
    <location>
        <begin position="2458"/>
        <end position="2469"/>
    </location>
</feature>
<feature type="compositionally biased region" description="Low complexity" evidence="3">
    <location>
        <begin position="748"/>
        <end position="785"/>
    </location>
</feature>
<proteinExistence type="predicted"/>
<feature type="compositionally biased region" description="Pro residues" evidence="3">
    <location>
        <begin position="443"/>
        <end position="452"/>
    </location>
</feature>
<evidence type="ECO:0000256" key="3">
    <source>
        <dbReference type="SAM" id="MobiDB-lite"/>
    </source>
</evidence>
<feature type="compositionally biased region" description="Low complexity" evidence="3">
    <location>
        <begin position="347"/>
        <end position="382"/>
    </location>
</feature>
<feature type="region of interest" description="Disordered" evidence="3">
    <location>
        <begin position="1810"/>
        <end position="1872"/>
    </location>
</feature>
<feature type="compositionally biased region" description="Polar residues" evidence="3">
    <location>
        <begin position="129"/>
        <end position="142"/>
    </location>
</feature>
<feature type="compositionally biased region" description="Low complexity" evidence="3">
    <location>
        <begin position="643"/>
        <end position="673"/>
    </location>
</feature>
<feature type="domain" description="DH" evidence="4">
    <location>
        <begin position="1739"/>
        <end position="1981"/>
    </location>
</feature>
<feature type="region of interest" description="Disordered" evidence="3">
    <location>
        <begin position="2537"/>
        <end position="2561"/>
    </location>
</feature>
<dbReference type="PROSITE" id="PS50010">
    <property type="entry name" value="DH_2"/>
    <property type="match status" value="1"/>
</dbReference>
<dbReference type="PANTHER" id="PTHR22834">
    <property type="entry name" value="NUCLEAR FUSION PROTEIN FUS2"/>
    <property type="match status" value="1"/>
</dbReference>
<keyword evidence="2" id="KW-0175">Coiled coil</keyword>
<feature type="region of interest" description="Disordered" evidence="3">
    <location>
        <begin position="1611"/>
        <end position="1736"/>
    </location>
</feature>
<reference evidence="5 6" key="1">
    <citation type="submission" date="2024-01" db="EMBL/GenBank/DDBJ databases">
        <authorList>
            <person name="Allen C."/>
            <person name="Tagirdzhanova G."/>
        </authorList>
    </citation>
    <scope>NUCLEOTIDE SEQUENCE [LARGE SCALE GENOMIC DNA]</scope>
</reference>
<feature type="compositionally biased region" description="Low complexity" evidence="3">
    <location>
        <begin position="607"/>
        <end position="622"/>
    </location>
</feature>
<feature type="compositionally biased region" description="Basic and acidic residues" evidence="3">
    <location>
        <begin position="803"/>
        <end position="815"/>
    </location>
</feature>
<dbReference type="InterPro" id="IPR035899">
    <property type="entry name" value="DBL_dom_sf"/>
</dbReference>
<feature type="compositionally biased region" description="Low complexity" evidence="3">
    <location>
        <begin position="961"/>
        <end position="982"/>
    </location>
</feature>
<name>A0ABP0BHV6_9PEZI</name>
<feature type="compositionally biased region" description="Low complexity" evidence="3">
    <location>
        <begin position="423"/>
        <end position="439"/>
    </location>
</feature>
<evidence type="ECO:0000256" key="1">
    <source>
        <dbReference type="ARBA" id="ARBA00022658"/>
    </source>
</evidence>
<keyword evidence="1" id="KW-0344">Guanine-nucleotide releasing factor</keyword>
<feature type="compositionally biased region" description="Low complexity" evidence="3">
    <location>
        <begin position="2318"/>
        <end position="2327"/>
    </location>
</feature>
<feature type="compositionally biased region" description="Low complexity" evidence="3">
    <location>
        <begin position="1619"/>
        <end position="1637"/>
    </location>
</feature>
<feature type="compositionally biased region" description="Polar residues" evidence="3">
    <location>
        <begin position="314"/>
        <end position="334"/>
    </location>
</feature>
<feature type="compositionally biased region" description="Low complexity" evidence="3">
    <location>
        <begin position="271"/>
        <end position="290"/>
    </location>
</feature>
<dbReference type="CDD" id="cd00160">
    <property type="entry name" value="RhoGEF"/>
    <property type="match status" value="1"/>
</dbReference>
<dbReference type="InterPro" id="IPR051492">
    <property type="entry name" value="Dynamin-Rho_GEF"/>
</dbReference>
<feature type="region of interest" description="Disordered" evidence="3">
    <location>
        <begin position="1275"/>
        <end position="1298"/>
    </location>
</feature>
<gene>
    <name evidence="5" type="ORF">SCUCBS95973_003740</name>
</gene>
<feature type="coiled-coil region" evidence="2">
    <location>
        <begin position="2153"/>
        <end position="2184"/>
    </location>
</feature>
<feature type="region of interest" description="Disordered" evidence="3">
    <location>
        <begin position="208"/>
        <end position="455"/>
    </location>
</feature>
<dbReference type="SUPFAM" id="SSF103657">
    <property type="entry name" value="BAR/IMD domain-like"/>
    <property type="match status" value="1"/>
</dbReference>